<dbReference type="PANTHER" id="PTHR35145:SF1">
    <property type="entry name" value="CYTOPLASMIC PROTEIN"/>
    <property type="match status" value="1"/>
</dbReference>
<dbReference type="Pfam" id="PF04237">
    <property type="entry name" value="YjbR"/>
    <property type="match status" value="1"/>
</dbReference>
<sequence length="133" mass="14752">MTDQPPHGITVAQLQRLCSRWPGVTRDIKWGDNLVFSVGGKMFAMTHADGREGGRLAFKVADERFLELTDLPGIIPAPYLARMRWVSVTEPRRFATAELQALILDAYTLIRARLTKKLQSGLGPLPVLKAGKP</sequence>
<dbReference type="InterPro" id="IPR007351">
    <property type="entry name" value="YjbR"/>
</dbReference>
<dbReference type="InterPro" id="IPR058532">
    <property type="entry name" value="YjbR/MT2646/Rv2570-like"/>
</dbReference>
<dbReference type="PANTHER" id="PTHR35145">
    <property type="entry name" value="CYTOPLASMIC PROTEIN-RELATED"/>
    <property type="match status" value="1"/>
</dbReference>
<proteinExistence type="predicted"/>
<dbReference type="GO" id="GO:0003677">
    <property type="term" value="F:DNA binding"/>
    <property type="evidence" value="ECO:0007669"/>
    <property type="project" value="UniProtKB-KW"/>
</dbReference>
<evidence type="ECO:0000313" key="1">
    <source>
        <dbReference type="EMBL" id="XIA20391.1"/>
    </source>
</evidence>
<accession>A0AB74UW03</accession>
<dbReference type="Gene3D" id="3.90.1150.30">
    <property type="match status" value="1"/>
</dbReference>
<protein>
    <submittedName>
        <fullName evidence="1">MmcQ/YjbR family DNA-binding protein</fullName>
    </submittedName>
</protein>
<reference evidence="1" key="1">
    <citation type="submission" date="2024-10" db="EMBL/GenBank/DDBJ databases">
        <authorList>
            <person name="Lesea H.P."/>
            <person name="Kuehl J.V."/>
            <person name="Chandonia J.-M."/>
        </authorList>
    </citation>
    <scope>NUCLEOTIDE SEQUENCE</scope>
    <source>
        <strain evidence="1">FW102-FHT14D07</strain>
    </source>
</reference>
<organism evidence="1">
    <name type="scientific">Rhodanobacter sp. FW102-FHT14D07</name>
    <dbReference type="NCBI Taxonomy" id="3351462"/>
    <lineage>
        <taxon>Bacteria</taxon>
        <taxon>Pseudomonadati</taxon>
        <taxon>Pseudomonadota</taxon>
        <taxon>Gammaproteobacteria</taxon>
        <taxon>Lysobacterales</taxon>
        <taxon>Rhodanobacteraceae</taxon>
        <taxon>Rhodanobacter</taxon>
    </lineage>
</organism>
<keyword evidence="1" id="KW-0238">DNA-binding</keyword>
<gene>
    <name evidence="1" type="ORF">ACFYG5_09790</name>
</gene>
<dbReference type="RefSeq" id="WP_395117583.1">
    <property type="nucleotide sequence ID" value="NZ_CP170721.1"/>
</dbReference>
<dbReference type="InterPro" id="IPR038056">
    <property type="entry name" value="YjbR-like_sf"/>
</dbReference>
<name>A0AB74UW03_9GAMM</name>
<dbReference type="SUPFAM" id="SSF142906">
    <property type="entry name" value="YjbR-like"/>
    <property type="match status" value="1"/>
</dbReference>
<dbReference type="EMBL" id="CP170721">
    <property type="protein sequence ID" value="XIA20391.1"/>
    <property type="molecule type" value="Genomic_DNA"/>
</dbReference>
<dbReference type="AlphaFoldDB" id="A0AB74UW03"/>